<evidence type="ECO:0000256" key="2">
    <source>
        <dbReference type="ARBA" id="ARBA00016807"/>
    </source>
</evidence>
<dbReference type="Pfam" id="PF13873">
    <property type="entry name" value="Myb_DNA-bind_5"/>
    <property type="match status" value="1"/>
</dbReference>
<evidence type="ECO:0000259" key="4">
    <source>
        <dbReference type="Pfam" id="PF13873"/>
    </source>
</evidence>
<comment type="caution">
    <text evidence="5">The sequence shown here is derived from an EMBL/GenBank/DDBJ whole genome shotgun (WGS) entry which is preliminary data.</text>
</comment>
<evidence type="ECO:0000256" key="3">
    <source>
        <dbReference type="ARBA" id="ARBA00025466"/>
    </source>
</evidence>
<dbReference type="Gene3D" id="1.10.10.60">
    <property type="entry name" value="Homeodomain-like"/>
    <property type="match status" value="1"/>
</dbReference>
<evidence type="ECO:0000256" key="1">
    <source>
        <dbReference type="ARBA" id="ARBA00011764"/>
    </source>
</evidence>
<dbReference type="EMBL" id="JARKIK010000044">
    <property type="protein sequence ID" value="KAK8736325.1"/>
    <property type="molecule type" value="Genomic_DNA"/>
</dbReference>
<dbReference type="Proteomes" id="UP001445076">
    <property type="component" value="Unassembled WGS sequence"/>
</dbReference>
<protein>
    <recommendedName>
        <fullName evidence="2">Regulatory protein zeste</fullName>
    </recommendedName>
</protein>
<dbReference type="InterPro" id="IPR028002">
    <property type="entry name" value="Myb_DNA-bind_5"/>
</dbReference>
<evidence type="ECO:0000313" key="6">
    <source>
        <dbReference type="Proteomes" id="UP001445076"/>
    </source>
</evidence>
<keyword evidence="6" id="KW-1185">Reference proteome</keyword>
<sequence>MANSLFSGSVSAAVPGNASHGDAFLPNGENCIKEETGNSEVENGVLAEDMIIDIKQEVDLTEVDADEKIKIYEAIVREQSEQYKRITNQESGPLKRRILVKGLSVTSRTNSRRRRRTFSHSVLDKTCYRAQELRRKFKLGSRSSANVRSAFALEMPAPPKCLSRSSPVSQFEKECLLGIVKDFMDIIADKSTSFVATSRKATVWQDVAARFNAATGYSKSSQQVRKIWENMRNRCVCLAVLILNRYNYKRDHMLYSYEPRKNIYESCKNRIKLGDPHPFQ</sequence>
<gene>
    <name evidence="5" type="ORF">OTU49_004940</name>
</gene>
<comment type="function">
    <text evidence="3">Involved in transvection phenomena (= synapsis-dependent gene expression), where the synaptic pairing of chromosomes carrying genes with which zeste interacts influences the expression of these genes. Zeste binds to DNA and stimulates transcription from a nearby promoter.</text>
</comment>
<dbReference type="AlphaFoldDB" id="A0AAW0WZF4"/>
<comment type="subunit">
    <text evidence="1">Self-associates forming complexes of several hundred monomers.</text>
</comment>
<reference evidence="5 6" key="1">
    <citation type="journal article" date="2024" name="BMC Genomics">
        <title>Genome assembly of redclaw crayfish (Cherax quadricarinatus) provides insights into its immune adaptation and hypoxia tolerance.</title>
        <authorList>
            <person name="Liu Z."/>
            <person name="Zheng J."/>
            <person name="Li H."/>
            <person name="Fang K."/>
            <person name="Wang S."/>
            <person name="He J."/>
            <person name="Zhou D."/>
            <person name="Weng S."/>
            <person name="Chi M."/>
            <person name="Gu Z."/>
            <person name="He J."/>
            <person name="Li F."/>
            <person name="Wang M."/>
        </authorList>
    </citation>
    <scope>NUCLEOTIDE SEQUENCE [LARGE SCALE GENOMIC DNA]</scope>
    <source>
        <strain evidence="5">ZL_2023a</strain>
    </source>
</reference>
<organism evidence="5 6">
    <name type="scientific">Cherax quadricarinatus</name>
    <name type="common">Australian red claw crayfish</name>
    <dbReference type="NCBI Taxonomy" id="27406"/>
    <lineage>
        <taxon>Eukaryota</taxon>
        <taxon>Metazoa</taxon>
        <taxon>Ecdysozoa</taxon>
        <taxon>Arthropoda</taxon>
        <taxon>Crustacea</taxon>
        <taxon>Multicrustacea</taxon>
        <taxon>Malacostraca</taxon>
        <taxon>Eumalacostraca</taxon>
        <taxon>Eucarida</taxon>
        <taxon>Decapoda</taxon>
        <taxon>Pleocyemata</taxon>
        <taxon>Astacidea</taxon>
        <taxon>Parastacoidea</taxon>
        <taxon>Parastacidae</taxon>
        <taxon>Cherax</taxon>
    </lineage>
</organism>
<feature type="domain" description="Myb/SANT-like DNA-binding" evidence="4">
    <location>
        <begin position="164"/>
        <end position="234"/>
    </location>
</feature>
<proteinExistence type="predicted"/>
<accession>A0AAW0WZF4</accession>
<name>A0AAW0WZF4_CHEQU</name>
<evidence type="ECO:0000313" key="5">
    <source>
        <dbReference type="EMBL" id="KAK8736325.1"/>
    </source>
</evidence>